<keyword evidence="11" id="KW-1185">Reference proteome</keyword>
<evidence type="ECO:0000256" key="5">
    <source>
        <dbReference type="ARBA" id="ARBA00023128"/>
    </source>
</evidence>
<feature type="compositionally biased region" description="Pro residues" evidence="8">
    <location>
        <begin position="51"/>
        <end position="66"/>
    </location>
</feature>
<dbReference type="GeneID" id="27725006"/>
<dbReference type="OrthoDB" id="414075at2759"/>
<dbReference type="PANTHER" id="PTHR13124">
    <property type="entry name" value="39S RIBOSOMAL PROTEIN L46, MITOCHONDRIAL PRECURSOR-RELATED"/>
    <property type="match status" value="1"/>
</dbReference>
<dbReference type="GO" id="GO:0005743">
    <property type="term" value="C:mitochondrial inner membrane"/>
    <property type="evidence" value="ECO:0007669"/>
    <property type="project" value="UniProtKB-ARBA"/>
</dbReference>
<proteinExistence type="inferred from homology"/>
<dbReference type="CDD" id="cd04661">
    <property type="entry name" value="NUDIX_MRP_L46"/>
    <property type="match status" value="1"/>
</dbReference>
<feature type="region of interest" description="Disordered" evidence="8">
    <location>
        <begin position="43"/>
        <end position="70"/>
    </location>
</feature>
<dbReference type="HOGENOM" id="CLU_040204_1_1_1"/>
<evidence type="ECO:0000259" key="9">
    <source>
        <dbReference type="Pfam" id="PF11788"/>
    </source>
</evidence>
<organism evidence="10 11">
    <name type="scientific">Pseudallescheria apiosperma</name>
    <name type="common">Scedosporium apiospermum</name>
    <dbReference type="NCBI Taxonomy" id="563466"/>
    <lineage>
        <taxon>Eukaryota</taxon>
        <taxon>Fungi</taxon>
        <taxon>Dikarya</taxon>
        <taxon>Ascomycota</taxon>
        <taxon>Pezizomycotina</taxon>
        <taxon>Sordariomycetes</taxon>
        <taxon>Hypocreomycetidae</taxon>
        <taxon>Microascales</taxon>
        <taxon>Microascaceae</taxon>
        <taxon>Scedosporium</taxon>
    </lineage>
</organism>
<dbReference type="InterPro" id="IPR033650">
    <property type="entry name" value="Ribosomal_mL46_NUDIX"/>
</dbReference>
<evidence type="ECO:0000256" key="6">
    <source>
        <dbReference type="ARBA" id="ARBA00023274"/>
    </source>
</evidence>
<comment type="subcellular location">
    <subcellularLocation>
        <location evidence="1">Mitochondrion</location>
    </subcellularLocation>
</comment>
<comment type="similarity">
    <text evidence="2">Belongs to the mitochondrion-specific ribosomal protein mL46 family.</text>
</comment>
<evidence type="ECO:0000313" key="10">
    <source>
        <dbReference type="EMBL" id="KEZ42678.1"/>
    </source>
</evidence>
<dbReference type="GO" id="GO:0005762">
    <property type="term" value="C:mitochondrial large ribosomal subunit"/>
    <property type="evidence" value="ECO:0007669"/>
    <property type="project" value="TreeGrafter"/>
</dbReference>
<sequence>MAASSRGQRVFQLASRSTPRLTPRCSIRRCPLPVRYYSAINAESSPSQTSPSPPPPTTTRPPPPEPASISTDNARYLIKAGVILTRPPLITKEQTSFESAYYFYQKRLNERLVLPFSQKAYFKHDTPPQLDWAVKLKERNGVVAREIGQYNGRSATAWDDELRVGDKLSSPESLMESLLKDAEVRVSEDAEEIPPEERVPVERPMPRVTEADQKNDVQRLDRQLDRTLYLVVKTSEGKWEFPTAPVSTDEALHEAARRALDDSAGVNMNTWIVGRVPVAHLVNKPVTDKDGNETQRGVKSFFLKGRIMAGQADLNENRFGLQDFKWLTREELKETLAPEYFHGVRNMMAER</sequence>
<keyword evidence="3" id="KW-0809">Transit peptide</keyword>
<dbReference type="InterPro" id="IPR015797">
    <property type="entry name" value="NUDIX_hydrolase-like_dom_sf"/>
</dbReference>
<evidence type="ECO:0000256" key="3">
    <source>
        <dbReference type="ARBA" id="ARBA00022946"/>
    </source>
</evidence>
<evidence type="ECO:0000256" key="2">
    <source>
        <dbReference type="ARBA" id="ARBA00009070"/>
    </source>
</evidence>
<dbReference type="AlphaFoldDB" id="A0A084G5R6"/>
<dbReference type="Gene3D" id="3.90.79.10">
    <property type="entry name" value="Nucleoside Triphosphate Pyrophosphohydrolase"/>
    <property type="match status" value="1"/>
</dbReference>
<comment type="caution">
    <text evidence="10">The sequence shown here is derived from an EMBL/GenBank/DDBJ whole genome shotgun (WGS) entry which is preliminary data.</text>
</comment>
<keyword evidence="6" id="KW-0687">Ribonucleoprotein</keyword>
<dbReference type="FunFam" id="3.90.79.10:FF:000018">
    <property type="entry name" value="39S ribosomal protein L46, mitochondrial"/>
    <property type="match status" value="1"/>
</dbReference>
<evidence type="ECO:0000313" key="11">
    <source>
        <dbReference type="Proteomes" id="UP000028545"/>
    </source>
</evidence>
<evidence type="ECO:0000256" key="1">
    <source>
        <dbReference type="ARBA" id="ARBA00004173"/>
    </source>
</evidence>
<dbReference type="RefSeq" id="XP_016642477.1">
    <property type="nucleotide sequence ID" value="XM_016788161.1"/>
</dbReference>
<reference evidence="10 11" key="1">
    <citation type="journal article" date="2014" name="Genome Announc.">
        <title>Draft genome sequence of the pathogenic fungus Scedosporium apiospermum.</title>
        <authorList>
            <person name="Vandeputte P."/>
            <person name="Ghamrawi S."/>
            <person name="Rechenmann M."/>
            <person name="Iltis A."/>
            <person name="Giraud S."/>
            <person name="Fleury M."/>
            <person name="Thornton C."/>
            <person name="Delhaes L."/>
            <person name="Meyer W."/>
            <person name="Papon N."/>
            <person name="Bouchara J.P."/>
        </authorList>
    </citation>
    <scope>NUCLEOTIDE SEQUENCE [LARGE SCALE GENOMIC DNA]</scope>
    <source>
        <strain evidence="10 11">IHEM 14462</strain>
    </source>
</reference>
<dbReference type="KEGG" id="sapo:SAPIO_CDS5934"/>
<dbReference type="Pfam" id="PF11788">
    <property type="entry name" value="MRP-L46"/>
    <property type="match status" value="1"/>
</dbReference>
<evidence type="ECO:0000256" key="7">
    <source>
        <dbReference type="ARBA" id="ARBA00035190"/>
    </source>
</evidence>
<dbReference type="Proteomes" id="UP000028545">
    <property type="component" value="Unassembled WGS sequence"/>
</dbReference>
<dbReference type="GO" id="GO:0003735">
    <property type="term" value="F:structural constituent of ribosome"/>
    <property type="evidence" value="ECO:0007669"/>
    <property type="project" value="InterPro"/>
</dbReference>
<dbReference type="PANTHER" id="PTHR13124:SF12">
    <property type="entry name" value="LARGE RIBOSOMAL SUBUNIT PROTEIN ML46"/>
    <property type="match status" value="1"/>
</dbReference>
<dbReference type="EMBL" id="JOWA01000099">
    <property type="protein sequence ID" value="KEZ42678.1"/>
    <property type="molecule type" value="Genomic_DNA"/>
</dbReference>
<dbReference type="OMA" id="HPFENAF"/>
<accession>A0A084G5R6</accession>
<dbReference type="InterPro" id="IPR040008">
    <property type="entry name" value="Ribosomal_mL46"/>
</dbReference>
<gene>
    <name evidence="10" type="ORF">SAPIO_CDS5934</name>
</gene>
<keyword evidence="5" id="KW-0496">Mitochondrion</keyword>
<feature type="region of interest" description="Disordered" evidence="8">
    <location>
        <begin position="1"/>
        <end position="24"/>
    </location>
</feature>
<feature type="domain" description="Large ribosomal subunit protein mL46 N-terminal" evidence="9">
    <location>
        <begin position="77"/>
        <end position="212"/>
    </location>
</feature>
<dbReference type="InterPro" id="IPR021757">
    <property type="entry name" value="Ribosomal_mL46_N"/>
</dbReference>
<keyword evidence="4" id="KW-0689">Ribosomal protein</keyword>
<dbReference type="VEuPathDB" id="FungiDB:SAPIO_CDS5934"/>
<dbReference type="SUPFAM" id="SSF55811">
    <property type="entry name" value="Nudix"/>
    <property type="match status" value="1"/>
</dbReference>
<protein>
    <recommendedName>
        <fullName evidence="7">Large ribosomal subunit protein mL46</fullName>
    </recommendedName>
</protein>
<name>A0A084G5R6_PSEDA</name>
<evidence type="ECO:0000256" key="8">
    <source>
        <dbReference type="SAM" id="MobiDB-lite"/>
    </source>
</evidence>
<evidence type="ECO:0000256" key="4">
    <source>
        <dbReference type="ARBA" id="ARBA00022980"/>
    </source>
</evidence>